<dbReference type="InterPro" id="IPR035892">
    <property type="entry name" value="C2_domain_sf"/>
</dbReference>
<dbReference type="FunFam" id="3.40.50.300:FF:000062">
    <property type="entry name" value="U5 small nuclear ribonucleoprotein helicase"/>
    <property type="match status" value="1"/>
</dbReference>
<dbReference type="CDD" id="cd18795">
    <property type="entry name" value="SF2_C_Ski2"/>
    <property type="match status" value="2"/>
</dbReference>
<dbReference type="FunFam" id="3.40.50.300:FF:000231">
    <property type="entry name" value="Activating signal cointegrator 1 complex subunit 3"/>
    <property type="match status" value="1"/>
</dbReference>
<dbReference type="PANTHER" id="PTHR47961">
    <property type="entry name" value="DNA POLYMERASE THETA, PUTATIVE (AFU_ORTHOLOGUE AFUA_1G05260)-RELATED"/>
    <property type="match status" value="1"/>
</dbReference>
<dbReference type="InterPro" id="IPR004179">
    <property type="entry name" value="Sec63-dom"/>
</dbReference>
<dbReference type="Gene3D" id="1.10.3380.10">
    <property type="entry name" value="Sec63 N-terminal domain-like domain"/>
    <property type="match status" value="2"/>
</dbReference>
<dbReference type="OrthoDB" id="5575at2759"/>
<dbReference type="Gene3D" id="2.60.40.150">
    <property type="entry name" value="C2 domain"/>
    <property type="match status" value="2"/>
</dbReference>
<dbReference type="Pfam" id="PF18149">
    <property type="entry name" value="Helicase_PWI"/>
    <property type="match status" value="1"/>
</dbReference>
<dbReference type="SMART" id="SM00973">
    <property type="entry name" value="Sec63"/>
    <property type="match status" value="2"/>
</dbReference>
<reference evidence="11" key="1">
    <citation type="submission" date="2021-06" db="EMBL/GenBank/DDBJ databases">
        <authorList>
            <person name="Kallberg Y."/>
            <person name="Tangrot J."/>
            <person name="Rosling A."/>
        </authorList>
    </citation>
    <scope>NUCLEOTIDE SEQUENCE</scope>
    <source>
        <strain evidence="11">BR232B</strain>
    </source>
</reference>
<dbReference type="InterPro" id="IPR014001">
    <property type="entry name" value="Helicase_ATP-bd"/>
</dbReference>
<evidence type="ECO:0000313" key="11">
    <source>
        <dbReference type="EMBL" id="CAG8582053.1"/>
    </source>
</evidence>
<dbReference type="Proteomes" id="UP000789739">
    <property type="component" value="Unassembled WGS sequence"/>
</dbReference>
<dbReference type="FunFam" id="3.40.50.300:FF:000198">
    <property type="entry name" value="Activating signal cointegrator 1 complex subunit"/>
    <property type="match status" value="1"/>
</dbReference>
<dbReference type="InterPro" id="IPR001650">
    <property type="entry name" value="Helicase_C-like"/>
</dbReference>
<evidence type="ECO:0000256" key="3">
    <source>
        <dbReference type="ARBA" id="ARBA00022737"/>
    </source>
</evidence>
<dbReference type="Gene3D" id="3.40.50.300">
    <property type="entry name" value="P-loop containing nucleotide triphosphate hydrolases"/>
    <property type="match status" value="4"/>
</dbReference>
<dbReference type="InterPro" id="IPR057842">
    <property type="entry name" value="WH_MER3"/>
</dbReference>
<dbReference type="SMART" id="SM00490">
    <property type="entry name" value="HELICc"/>
    <property type="match status" value="2"/>
</dbReference>
<feature type="domain" description="Helicase ATP-binding" evidence="9">
    <location>
        <begin position="1187"/>
        <end position="1362"/>
    </location>
</feature>
<feature type="domain" description="Helicase C-terminal" evidence="10">
    <location>
        <begin position="530"/>
        <end position="753"/>
    </location>
</feature>
<dbReference type="SUPFAM" id="SSF46785">
    <property type="entry name" value="Winged helix' DNA-binding domain"/>
    <property type="match status" value="2"/>
</dbReference>
<dbReference type="FunFam" id="2.60.40.150:FF:000113">
    <property type="entry name" value="activating signal cointegrator 1 complex subunit 3"/>
    <property type="match status" value="1"/>
</dbReference>
<evidence type="ECO:0000256" key="4">
    <source>
        <dbReference type="ARBA" id="ARBA00022741"/>
    </source>
</evidence>
<dbReference type="FunFam" id="3.40.50.300:FF:000102">
    <property type="entry name" value="RNA helicase, activating signal cointegrator 1"/>
    <property type="match status" value="1"/>
</dbReference>
<dbReference type="InterPro" id="IPR041094">
    <property type="entry name" value="Brr2_helicase_PWI"/>
</dbReference>
<feature type="domain" description="Helicase C-terminal" evidence="10">
    <location>
        <begin position="1394"/>
        <end position="1602"/>
    </location>
</feature>
<dbReference type="CDD" id="cd18022">
    <property type="entry name" value="DEXHc_ASCC3_2"/>
    <property type="match status" value="1"/>
</dbReference>
<dbReference type="GO" id="GO:0004386">
    <property type="term" value="F:helicase activity"/>
    <property type="evidence" value="ECO:0007669"/>
    <property type="project" value="UniProtKB-KW"/>
</dbReference>
<dbReference type="PANTHER" id="PTHR47961:SF13">
    <property type="entry name" value="ACTIVATING SIGNAL COINTEGRATOR 1 COMPLEX SUBUNIT 3"/>
    <property type="match status" value="1"/>
</dbReference>
<dbReference type="Pfam" id="PF02889">
    <property type="entry name" value="Sec63"/>
    <property type="match status" value="2"/>
</dbReference>
<dbReference type="SUPFAM" id="SSF52540">
    <property type="entry name" value="P-loop containing nucleoside triphosphate hydrolases"/>
    <property type="match status" value="3"/>
</dbReference>
<dbReference type="EMBL" id="CAJVPI010000916">
    <property type="protein sequence ID" value="CAG8582053.1"/>
    <property type="molecule type" value="Genomic_DNA"/>
</dbReference>
<dbReference type="SUPFAM" id="SSF81296">
    <property type="entry name" value="E set domains"/>
    <property type="match status" value="1"/>
</dbReference>
<keyword evidence="12" id="KW-1185">Reference proteome</keyword>
<evidence type="ECO:0000256" key="5">
    <source>
        <dbReference type="ARBA" id="ARBA00022801"/>
    </source>
</evidence>
<dbReference type="CDD" id="cd18020">
    <property type="entry name" value="DEXHc_ASCC3_1"/>
    <property type="match status" value="1"/>
</dbReference>
<keyword evidence="3" id="KW-0677">Repeat</keyword>
<keyword evidence="7" id="KW-0067">ATP-binding</keyword>
<feature type="compositionally biased region" description="Basic and acidic residues" evidence="8">
    <location>
        <begin position="183"/>
        <end position="195"/>
    </location>
</feature>
<dbReference type="InterPro" id="IPR027417">
    <property type="entry name" value="P-loop_NTPase"/>
</dbReference>
<dbReference type="GO" id="GO:0005737">
    <property type="term" value="C:cytoplasm"/>
    <property type="evidence" value="ECO:0007669"/>
    <property type="project" value="UniProtKB-SubCell"/>
</dbReference>
<dbReference type="PIRSF" id="PIRSF039073">
    <property type="entry name" value="BRR2"/>
    <property type="match status" value="1"/>
</dbReference>
<evidence type="ECO:0000259" key="10">
    <source>
        <dbReference type="PROSITE" id="PS51194"/>
    </source>
</evidence>
<dbReference type="Gene3D" id="1.10.150.20">
    <property type="entry name" value="5' to 3' exonuclease, C-terminal subdomain"/>
    <property type="match status" value="1"/>
</dbReference>
<dbReference type="Gene3D" id="1.10.10.10">
    <property type="entry name" value="Winged helix-like DNA-binding domain superfamily/Winged helix DNA-binding domain"/>
    <property type="match status" value="2"/>
</dbReference>
<keyword evidence="6" id="KW-0347">Helicase</keyword>
<keyword evidence="4" id="KW-0547">Nucleotide-binding</keyword>
<evidence type="ECO:0000256" key="1">
    <source>
        <dbReference type="ARBA" id="ARBA00004496"/>
    </source>
</evidence>
<evidence type="ECO:0000256" key="8">
    <source>
        <dbReference type="SAM" id="MobiDB-lite"/>
    </source>
</evidence>
<dbReference type="FunFam" id="1.10.10.10:FF:000024">
    <property type="entry name" value="U5 small nuclear ribonucleoprotein helicase"/>
    <property type="match status" value="1"/>
</dbReference>
<dbReference type="SUPFAM" id="SSF158702">
    <property type="entry name" value="Sec63 N-terminal domain-like"/>
    <property type="match status" value="2"/>
</dbReference>
<dbReference type="FunFam" id="1.10.3380.10:FF:000001">
    <property type="entry name" value="U5 small nuclear ribonucleoprotein helicase"/>
    <property type="match status" value="1"/>
</dbReference>
<dbReference type="InterPro" id="IPR011545">
    <property type="entry name" value="DEAD/DEAH_box_helicase_dom"/>
</dbReference>
<dbReference type="SMART" id="SM00382">
    <property type="entry name" value="AAA"/>
    <property type="match status" value="2"/>
</dbReference>
<dbReference type="InterPro" id="IPR036390">
    <property type="entry name" value="WH_DNA-bd_sf"/>
</dbReference>
<keyword evidence="2" id="KW-0963">Cytoplasm</keyword>
<organism evidence="11 12">
    <name type="scientific">Paraglomus brasilianum</name>
    <dbReference type="NCBI Taxonomy" id="144538"/>
    <lineage>
        <taxon>Eukaryota</taxon>
        <taxon>Fungi</taxon>
        <taxon>Fungi incertae sedis</taxon>
        <taxon>Mucoromycota</taxon>
        <taxon>Glomeromycotina</taxon>
        <taxon>Glomeromycetes</taxon>
        <taxon>Paraglomerales</taxon>
        <taxon>Paraglomeraceae</taxon>
        <taxon>Paraglomus</taxon>
    </lineage>
</organism>
<comment type="subcellular location">
    <subcellularLocation>
        <location evidence="1">Cytoplasm</location>
    </subcellularLocation>
</comment>
<dbReference type="GO" id="GO:0005524">
    <property type="term" value="F:ATP binding"/>
    <property type="evidence" value="ECO:0007669"/>
    <property type="project" value="UniProtKB-KW"/>
</dbReference>
<dbReference type="Pfam" id="PF00270">
    <property type="entry name" value="DEAD"/>
    <property type="match status" value="2"/>
</dbReference>
<evidence type="ECO:0000313" key="12">
    <source>
        <dbReference type="Proteomes" id="UP000789739"/>
    </source>
</evidence>
<dbReference type="InterPro" id="IPR014756">
    <property type="entry name" value="Ig_E-set"/>
</dbReference>
<dbReference type="SMART" id="SM00487">
    <property type="entry name" value="DEXDc"/>
    <property type="match status" value="2"/>
</dbReference>
<feature type="region of interest" description="Disordered" evidence="8">
    <location>
        <begin position="183"/>
        <end position="205"/>
    </location>
</feature>
<proteinExistence type="predicted"/>
<dbReference type="Pfam" id="PF00271">
    <property type="entry name" value="Helicase_C"/>
    <property type="match status" value="2"/>
</dbReference>
<name>A0A9N9G5L3_9GLOM</name>
<accession>A0A9N9G5L3</accession>
<keyword evidence="5" id="KW-0378">Hydrolase</keyword>
<evidence type="ECO:0000256" key="2">
    <source>
        <dbReference type="ARBA" id="ARBA00022490"/>
    </source>
</evidence>
<dbReference type="FunFam" id="1.10.10.10:FF:000012">
    <property type="entry name" value="U5 small nuclear ribonucleoprotein helicase"/>
    <property type="match status" value="1"/>
</dbReference>
<dbReference type="GO" id="GO:0016787">
    <property type="term" value="F:hydrolase activity"/>
    <property type="evidence" value="ECO:0007669"/>
    <property type="project" value="UniProtKB-KW"/>
</dbReference>
<dbReference type="GO" id="GO:0006397">
    <property type="term" value="P:mRNA processing"/>
    <property type="evidence" value="ECO:0007669"/>
    <property type="project" value="UniProtKB-ARBA"/>
</dbReference>
<dbReference type="FunFam" id="2.60.40.150:FF:000004">
    <property type="entry name" value="RNA helicase, activating signal cointegrator 1"/>
    <property type="match status" value="1"/>
</dbReference>
<dbReference type="Pfam" id="PF23445">
    <property type="entry name" value="WHD_SNRNP200"/>
    <property type="match status" value="2"/>
</dbReference>
<sequence length="1990" mass="227139">MEQNIEKFKEILQQRGSEPEVDIQHEQEEYGIDLQYNSIPTLCYYEYLTEGESDALDGGETRGSSHFNEIYDKDWLLLQCEIHVSEYGDRELSLTPEGICTNIFTILRSDREDADIEASLVDLLGFDNLEFVQKLIVNRQTIITNIYAQIDTIQPNNRTTSLNSEEKKSQHAPRIAQSVIVHSEAEKRESKSIRKEQRRAKAKNGEDVESALILGFNGEEPHRQREETSRGAKDVYMPEEVQYPHVYGASQQRNILSVLGQKFALPNGTKRDEREYYEEITVPMTKTAATRPDENVIYIKDLDDLCRGCFPESYKSLNRVQSQVFETAYHTNENMLICAPTGAGKTDIALLTILRTISNYSQPIPSIISEQPKFYIAKNEFKIIYIAPMKALAAEVVRKFQSRLDWLGIQVKELTGDMQLTRHEITSTQILVTTPEKWDVVTRKSTGDVELVQKVKLLIIDEVHLLHDDRGSVLESVVARTLRQVESTQKLIRIIGLSATLPNYVDVAHFLRVNPHVGMFYFGGGYRPVPLEQHFIGVKEKSGTAASSRNLNRACWDKVSELIREGRQVMVFVHSRKDTVKTANSIREFAISEGVSDMLEPVQNNYFSFADREVSKSKNKELKELFGSGIGIHHAGMLRSDRGLVEKLFEKEVLKILCCTSTLAWGVNLPAYAVIIKGTQIYDSTKGTFVDLSVLDVMQIFGRAGRPQFKHPGYGYLLTTHDKLSIYVSAMTQQHPIESKFAQNVIDNLNAEISLGTVTTVDEAVQWLGYTYLFVRMRKNPYVYGMKLDEPVRDPLLGKRRRDLVIDAAKILQKNQMITFIENTGSLSAKDLGRVASNFYVRYRSIETFNARMKPRMTESEVLAMISHSSEFDQIKSREEESMELGNLQKMFCPYDIRETTDATPGKVNILLQSYISQTKLDDFSLISDLAYVSQNAARLVRALFEISLNRCWSETTIILLNIAKCIEKRMWEDNHPLRQFHLPEEIIKKLEAHGHQHTIEELRDMAPNELGQLVRHVRMGRTISRALDQFPSVDVEADIVPITNTVLRVTVTVTPTFEWNDRIHGMIEPWWIWVTDPDSTEIHHSEYFLIGKRTIGESRRIGFTIPIRDPLPSQIYIHAVSDRWLGAETMIPVSFQHLILPERYPEFTELLDLQPLPITALQDEVLEKICAERFLHFNPIQTQIFHTVYYNDVNVLIGAPTGSGKTVAAELAMWWAFREKPGSKVVYIAPLKALVRERVDDWRKRLTIPMNKRLVELTGDETPDTRTMKNADIIITTPEKWDGISRSWKNRSYVQAVSCVIIDEIHLLGGDRGPVLEVIVSRMNYIGMQQDRKVRIVGLSTALANAYDLSEWLGINEIGLFNFRHSVRPVPLEIYIEGFAGKHYCPRMASMNKPTFMAIKTHSPTQSVIVFVSSRRQTRLTAQDLITYCGMEDNPIRFRYIDDDELAMVAAKVKDNSLRMSLQFGIGLHHAGLVETDRKIVEELFVTQKIQILVATSTLAWGVNFPAHLVVIKGTEYYDAKTRGYVDFPITDILQMMGRAGRPQYDTTGIACIFVQDGKKNFYKNFLHEPFPVESSLHLTLHDHFNAEIASGTISSKQDAMDYLTWTYFYRRLFRNPSYYGLEEVDHAAINMFLSKLIENTINDLANAGCVEVIDDLELATTSYGLFASYYYLSHKTVGRFKERLKRDLGIKELLVLLCDAEEYSELPVRHNEDVLNREMQKDVRWTVGADTPYDSPSAKAFLLLQGHMDRMKLPIADYITDTVSVLDQAVRISQAMIDMAAENGLLATTLNIMNMVQCLKQARWPDDSSLLTIPTVDRESLDDIRDKNRHFACLAELTNLRDNEIQEIFGKVHNADPDKILKYLRNLPLLTISISVPQSFTTSTLASLRITLDHPSHKHSSSPPRVHAPNFPKPQYESWWIVLGDAKTDELIAMRRAVLRGKEARVKIDFFTPDREGEYKYSVFLICDGYLGIDQQEEITVVVTNAKA</sequence>
<gene>
    <name evidence="11" type="ORF">PBRASI_LOCUS6673</name>
</gene>
<evidence type="ECO:0000259" key="9">
    <source>
        <dbReference type="PROSITE" id="PS51192"/>
    </source>
</evidence>
<evidence type="ECO:0000256" key="6">
    <source>
        <dbReference type="ARBA" id="ARBA00022806"/>
    </source>
</evidence>
<dbReference type="FunFam" id="1.10.150.20:FF:000004">
    <property type="entry name" value="U5 small nuclear ribonucleoprotein helicase"/>
    <property type="match status" value="1"/>
</dbReference>
<dbReference type="FunFam" id="1.10.3380.10:FF:000002">
    <property type="entry name" value="Activating signal cointegrator 1 complex subunit 3"/>
    <property type="match status" value="1"/>
</dbReference>
<comment type="caution">
    <text evidence="11">The sequence shown here is derived from an EMBL/GenBank/DDBJ whole genome shotgun (WGS) entry which is preliminary data.</text>
</comment>
<feature type="domain" description="Helicase ATP-binding" evidence="9">
    <location>
        <begin position="326"/>
        <end position="519"/>
    </location>
</feature>
<protein>
    <submittedName>
        <fullName evidence="11">1266_t:CDS:1</fullName>
    </submittedName>
</protein>
<dbReference type="GO" id="GO:0180022">
    <property type="term" value="C:RQC-trigger complex"/>
    <property type="evidence" value="ECO:0007669"/>
    <property type="project" value="UniProtKB-ARBA"/>
</dbReference>
<dbReference type="GO" id="GO:0003676">
    <property type="term" value="F:nucleic acid binding"/>
    <property type="evidence" value="ECO:0007669"/>
    <property type="project" value="InterPro"/>
</dbReference>
<dbReference type="PROSITE" id="PS51194">
    <property type="entry name" value="HELICASE_CTER"/>
    <property type="match status" value="2"/>
</dbReference>
<dbReference type="InterPro" id="IPR003593">
    <property type="entry name" value="AAA+_ATPase"/>
</dbReference>
<dbReference type="InterPro" id="IPR036388">
    <property type="entry name" value="WH-like_DNA-bd_sf"/>
</dbReference>
<dbReference type="InterPro" id="IPR050474">
    <property type="entry name" value="Hel308_SKI2-like"/>
</dbReference>
<evidence type="ECO:0000256" key="7">
    <source>
        <dbReference type="ARBA" id="ARBA00022840"/>
    </source>
</evidence>
<dbReference type="PROSITE" id="PS51192">
    <property type="entry name" value="HELICASE_ATP_BIND_1"/>
    <property type="match status" value="2"/>
</dbReference>